<comment type="similarity">
    <text evidence="1">Belongs to the LysR transcriptional regulatory family.</text>
</comment>
<dbReference type="Gene3D" id="3.40.190.10">
    <property type="entry name" value="Periplasmic binding protein-like II"/>
    <property type="match status" value="2"/>
</dbReference>
<dbReference type="PANTHER" id="PTHR30346">
    <property type="entry name" value="TRANSCRIPTIONAL DUAL REGULATOR HCAR-RELATED"/>
    <property type="match status" value="1"/>
</dbReference>
<keyword evidence="3 6" id="KW-0238">DNA-binding</keyword>
<dbReference type="Pfam" id="PF00126">
    <property type="entry name" value="HTH_1"/>
    <property type="match status" value="1"/>
</dbReference>
<dbReference type="PROSITE" id="PS50931">
    <property type="entry name" value="HTH_LYSR"/>
    <property type="match status" value="1"/>
</dbReference>
<evidence type="ECO:0000313" key="7">
    <source>
        <dbReference type="Proteomes" id="UP000199144"/>
    </source>
</evidence>
<evidence type="ECO:0000259" key="5">
    <source>
        <dbReference type="PROSITE" id="PS50931"/>
    </source>
</evidence>
<keyword evidence="7" id="KW-1185">Reference proteome</keyword>
<evidence type="ECO:0000256" key="1">
    <source>
        <dbReference type="ARBA" id="ARBA00009437"/>
    </source>
</evidence>
<dbReference type="InterPro" id="IPR005119">
    <property type="entry name" value="LysR_subst-bd"/>
</dbReference>
<protein>
    <submittedName>
        <fullName evidence="6">DNA-binding transcriptional regulator, LysR family</fullName>
    </submittedName>
</protein>
<evidence type="ECO:0000256" key="4">
    <source>
        <dbReference type="ARBA" id="ARBA00023163"/>
    </source>
</evidence>
<dbReference type="RefSeq" id="WP_093096504.1">
    <property type="nucleotide sequence ID" value="NZ_FOTQ01000012.1"/>
</dbReference>
<proteinExistence type="inferred from homology"/>
<dbReference type="InterPro" id="IPR000847">
    <property type="entry name" value="LysR_HTH_N"/>
</dbReference>
<dbReference type="PANTHER" id="PTHR30346:SF28">
    <property type="entry name" value="HTH-TYPE TRANSCRIPTIONAL REGULATOR CYNR"/>
    <property type="match status" value="1"/>
</dbReference>
<dbReference type="OrthoDB" id="3252676at2"/>
<dbReference type="Pfam" id="PF03466">
    <property type="entry name" value="LysR_substrate"/>
    <property type="match status" value="1"/>
</dbReference>
<evidence type="ECO:0000256" key="3">
    <source>
        <dbReference type="ARBA" id="ARBA00023125"/>
    </source>
</evidence>
<dbReference type="STRING" id="254406.SAMN04488042_11226"/>
<feature type="domain" description="HTH lysR-type" evidence="5">
    <location>
        <begin position="1"/>
        <end position="59"/>
    </location>
</feature>
<dbReference type="Proteomes" id="UP000199144">
    <property type="component" value="Unassembled WGS sequence"/>
</dbReference>
<dbReference type="GO" id="GO:0003700">
    <property type="term" value="F:DNA-binding transcription factor activity"/>
    <property type="evidence" value="ECO:0007669"/>
    <property type="project" value="InterPro"/>
</dbReference>
<evidence type="ECO:0000313" key="6">
    <source>
        <dbReference type="EMBL" id="SFM67629.1"/>
    </source>
</evidence>
<gene>
    <name evidence="6" type="ORF">SAMN04488042_11226</name>
</gene>
<keyword evidence="4" id="KW-0804">Transcription</keyword>
<dbReference type="GO" id="GO:0032993">
    <property type="term" value="C:protein-DNA complex"/>
    <property type="evidence" value="ECO:0007669"/>
    <property type="project" value="TreeGrafter"/>
</dbReference>
<dbReference type="InterPro" id="IPR036390">
    <property type="entry name" value="WH_DNA-bd_sf"/>
</dbReference>
<sequence length="293" mass="32174">MTFKIETLRSFCAVARAGNLSDAARRLGRTQSAISMTLKQFEHTLGGALFETERKNRLTKLGEQVLLLAESQIAQFDKTVQAMETLASAPRGVLRIAAVPSVAAFAFPPVVRHLTTQHPGVKIELRDADTQQVFDALLQGWADIGITSAKRNLNGVTATALFREPFGLVLSETHALATRAGPITIHDVFAARFLRNGLCDQIDNPEVLDRLSDVDVNMRNTQSLLAMLLEGDWVTLLPCSAARLVGTGLTFRRISDLPAHRQVFLYQRTEPSSARIVGDAIDVIRALNWPGYD</sequence>
<dbReference type="GO" id="GO:0003677">
    <property type="term" value="F:DNA binding"/>
    <property type="evidence" value="ECO:0007669"/>
    <property type="project" value="UniProtKB-KW"/>
</dbReference>
<dbReference type="EMBL" id="FOTQ01000012">
    <property type="protein sequence ID" value="SFM67629.1"/>
    <property type="molecule type" value="Genomic_DNA"/>
</dbReference>
<keyword evidence="2" id="KW-0805">Transcription regulation</keyword>
<dbReference type="AlphaFoldDB" id="A0A1I4STC6"/>
<evidence type="ECO:0000256" key="2">
    <source>
        <dbReference type="ARBA" id="ARBA00023015"/>
    </source>
</evidence>
<dbReference type="SUPFAM" id="SSF53850">
    <property type="entry name" value="Periplasmic binding protein-like II"/>
    <property type="match status" value="1"/>
</dbReference>
<accession>A0A1I4STC6</accession>
<name>A0A1I4STC6_9RHOB</name>
<dbReference type="Gene3D" id="1.10.10.10">
    <property type="entry name" value="Winged helix-like DNA-binding domain superfamily/Winged helix DNA-binding domain"/>
    <property type="match status" value="1"/>
</dbReference>
<organism evidence="6 7">
    <name type="scientific">Shimia aestuarii</name>
    <dbReference type="NCBI Taxonomy" id="254406"/>
    <lineage>
        <taxon>Bacteria</taxon>
        <taxon>Pseudomonadati</taxon>
        <taxon>Pseudomonadota</taxon>
        <taxon>Alphaproteobacteria</taxon>
        <taxon>Rhodobacterales</taxon>
        <taxon>Roseobacteraceae</taxon>
    </lineage>
</organism>
<dbReference type="SUPFAM" id="SSF46785">
    <property type="entry name" value="Winged helix' DNA-binding domain"/>
    <property type="match status" value="1"/>
</dbReference>
<dbReference type="InterPro" id="IPR036388">
    <property type="entry name" value="WH-like_DNA-bd_sf"/>
</dbReference>
<reference evidence="6 7" key="1">
    <citation type="submission" date="2016-10" db="EMBL/GenBank/DDBJ databases">
        <authorList>
            <person name="de Groot N.N."/>
        </authorList>
    </citation>
    <scope>NUCLEOTIDE SEQUENCE [LARGE SCALE GENOMIC DNA]</scope>
    <source>
        <strain evidence="6 7">DSM 15283</strain>
    </source>
</reference>